<evidence type="ECO:0008006" key="4">
    <source>
        <dbReference type="Google" id="ProtNLM"/>
    </source>
</evidence>
<protein>
    <recommendedName>
        <fullName evidence="4">Microtubule-associated protein 10</fullName>
    </recommendedName>
</protein>
<feature type="region of interest" description="Disordered" evidence="1">
    <location>
        <begin position="926"/>
        <end position="996"/>
    </location>
</feature>
<dbReference type="InterPro" id="IPR039302">
    <property type="entry name" value="MAP10"/>
</dbReference>
<feature type="compositionally biased region" description="Acidic residues" evidence="1">
    <location>
        <begin position="765"/>
        <end position="778"/>
    </location>
</feature>
<feature type="region of interest" description="Disordered" evidence="1">
    <location>
        <begin position="819"/>
        <end position="855"/>
    </location>
</feature>
<evidence type="ECO:0000256" key="1">
    <source>
        <dbReference type="SAM" id="MobiDB-lite"/>
    </source>
</evidence>
<dbReference type="EMBL" id="CAXITT010000012">
    <property type="protein sequence ID" value="CAL1527142.1"/>
    <property type="molecule type" value="Genomic_DNA"/>
</dbReference>
<keyword evidence="3" id="KW-1185">Reference proteome</keyword>
<feature type="region of interest" description="Disordered" evidence="1">
    <location>
        <begin position="459"/>
        <end position="479"/>
    </location>
</feature>
<proteinExistence type="predicted"/>
<dbReference type="GO" id="GO:0097431">
    <property type="term" value="C:mitotic spindle pole"/>
    <property type="evidence" value="ECO:0007669"/>
    <property type="project" value="TreeGrafter"/>
</dbReference>
<dbReference type="AlphaFoldDB" id="A0AAV2H0F0"/>
<reference evidence="2 3" key="1">
    <citation type="submission" date="2024-04" db="EMBL/GenBank/DDBJ databases">
        <authorList>
            <consortium name="Genoscope - CEA"/>
            <person name="William W."/>
        </authorList>
    </citation>
    <scope>NUCLEOTIDE SEQUENCE [LARGE SCALE GENOMIC DNA]</scope>
</reference>
<feature type="compositionally biased region" description="Basic residues" evidence="1">
    <location>
        <begin position="693"/>
        <end position="702"/>
    </location>
</feature>
<dbReference type="GO" id="GO:0008017">
    <property type="term" value="F:microtubule binding"/>
    <property type="evidence" value="ECO:0007669"/>
    <property type="project" value="InterPro"/>
</dbReference>
<name>A0AAV2H0F0_LYMST</name>
<gene>
    <name evidence="2" type="ORF">GSLYS_00001319001</name>
</gene>
<dbReference type="PANTHER" id="PTHR21831">
    <property type="entry name" value="MICROTUBULE-ASSOCIATED PROTEIN 10"/>
    <property type="match status" value="1"/>
</dbReference>
<feature type="region of interest" description="Disordered" evidence="1">
    <location>
        <begin position="501"/>
        <end position="549"/>
    </location>
</feature>
<dbReference type="GO" id="GO:0031122">
    <property type="term" value="P:cytoplasmic microtubule organization"/>
    <property type="evidence" value="ECO:0007669"/>
    <property type="project" value="TreeGrafter"/>
</dbReference>
<dbReference type="GO" id="GO:0032467">
    <property type="term" value="P:positive regulation of cytokinesis"/>
    <property type="evidence" value="ECO:0007669"/>
    <property type="project" value="TreeGrafter"/>
</dbReference>
<dbReference type="GO" id="GO:1990023">
    <property type="term" value="C:mitotic spindle midzone"/>
    <property type="evidence" value="ECO:0007669"/>
    <property type="project" value="TreeGrafter"/>
</dbReference>
<dbReference type="PANTHER" id="PTHR21831:SF2">
    <property type="entry name" value="MICROTUBULE-ASSOCIATED PROTEIN 10"/>
    <property type="match status" value="1"/>
</dbReference>
<dbReference type="GO" id="GO:0051256">
    <property type="term" value="P:mitotic spindle midzone assembly"/>
    <property type="evidence" value="ECO:0007669"/>
    <property type="project" value="TreeGrafter"/>
</dbReference>
<feature type="region of interest" description="Disordered" evidence="1">
    <location>
        <begin position="743"/>
        <end position="789"/>
    </location>
</feature>
<feature type="region of interest" description="Disordered" evidence="1">
    <location>
        <begin position="646"/>
        <end position="671"/>
    </location>
</feature>
<feature type="region of interest" description="Disordered" evidence="1">
    <location>
        <begin position="277"/>
        <end position="296"/>
    </location>
</feature>
<evidence type="ECO:0000313" key="3">
    <source>
        <dbReference type="Proteomes" id="UP001497497"/>
    </source>
</evidence>
<dbReference type="Proteomes" id="UP001497497">
    <property type="component" value="Unassembled WGS sequence"/>
</dbReference>
<feature type="compositionally biased region" description="Polar residues" evidence="1">
    <location>
        <begin position="966"/>
        <end position="985"/>
    </location>
</feature>
<dbReference type="GO" id="GO:0005881">
    <property type="term" value="C:cytoplasmic microtubule"/>
    <property type="evidence" value="ECO:0007669"/>
    <property type="project" value="TreeGrafter"/>
</dbReference>
<feature type="compositionally biased region" description="Basic and acidic residues" evidence="1">
    <location>
        <begin position="467"/>
        <end position="479"/>
    </location>
</feature>
<sequence length="1060" mass="118493">MEMKDDSEISLFSLELVVEKVYIPHTPCRFPAIAFRLLDFPTIVIKHVEDDLSKAIQSKISFDPYYHLPDQFMELKDRHGNFMVKKGKSCLFKISANSLKQHLASTPLYVMVIDLFPEVPKLVGNSSVPLNSLMESICVDIAKLGSTVPSVHGDKGLFKLYNLMGKEIGYFVLGFRLLCLGPSFIAHLPDTALLHHKQKVQEDQNVDHIITKHQNLLLGDKTTVDIPDRQQKTTSSMTDPMKQDAFLQTVEMKDKEILVNLYENGSSVVENKDVKNESHNVTTQTDKQKRRKEHQRAIPVPKWVEQIEHENDDNDLMINNIVCPPPMFYNSEASPALIVKRNISKVLYDAELPANDLSEIESFDGYGLHTEKLAKEKIINQRTSKSIQSVKFQPSTIGKVLEPAVPRARPGEHVLGLQVAPNLDAVFPLLTALFNELSSIQNPKLLLNVSNKLQAATLKSSELTSSPDKKTEIQPEDKKLSSSVVSAVAAALTRKLEISKENIQRGNSEQVKKEHSPLFQQHHQSPLKGQKSVADKENKKNNKKQNLVPPAAKGKLVFGMTHTQRLRLQKTNPQWLKLAEKEATDLKAKTQTMKKTTDIDDMNATTFSDTLTEVRRLAEKELNSTVGGDTLLNLASELKSTAEKDKIMQQKGVHHKSNPQVTKKGRSEKFSEHKIDQNLISKSQQLKARNRLRQKRKLHQKGLRKELSNDAMNRQKSPLAQNTDYDDQLSVLSDVLSSRSRSIEVRLPSAEPDLDDTTTSLSDKGDEDDDIEEEDIPLPDDSSKERPRSNIINFPRYVSKDVSLPESIDGVHNASLNISETVENNSPLESTRQSKSCTSDQNDSKVLQSTDYDTRQFHSTDEIELQGLISEEANISDAPDSGRRSVSLVANSQKFPVINPQLSENSPVPSIRRSTTKIDPLAYSHLHSGSFSKDRNQLPSPRPSTPKGTIVKGELPEKAYFKPQDSGLTTPKLKTTPRSLSSSPKHPTPRPRRPMRESIHTDSLSSYMPSDPDNVIVSLSSNSGNYSDDFSAIHSGESANSSAEQFPKIISSAKLGYTIN</sequence>
<accession>A0AAV2H0F0</accession>
<feature type="compositionally biased region" description="Polar residues" evidence="1">
    <location>
        <begin position="819"/>
        <end position="851"/>
    </location>
</feature>
<dbReference type="GO" id="GO:0005813">
    <property type="term" value="C:centrosome"/>
    <property type="evidence" value="ECO:0007669"/>
    <property type="project" value="TreeGrafter"/>
</dbReference>
<feature type="region of interest" description="Disordered" evidence="1">
    <location>
        <begin position="693"/>
        <end position="713"/>
    </location>
</feature>
<dbReference type="Pfam" id="PF14924">
    <property type="entry name" value="MAP10_N"/>
    <property type="match status" value="1"/>
</dbReference>
<evidence type="ECO:0000313" key="2">
    <source>
        <dbReference type="EMBL" id="CAL1527142.1"/>
    </source>
</evidence>
<comment type="caution">
    <text evidence="2">The sequence shown here is derived from an EMBL/GenBank/DDBJ whole genome shotgun (WGS) entry which is preliminary data.</text>
</comment>
<organism evidence="2 3">
    <name type="scientific">Lymnaea stagnalis</name>
    <name type="common">Great pond snail</name>
    <name type="synonym">Helix stagnalis</name>
    <dbReference type="NCBI Taxonomy" id="6523"/>
    <lineage>
        <taxon>Eukaryota</taxon>
        <taxon>Metazoa</taxon>
        <taxon>Spiralia</taxon>
        <taxon>Lophotrochozoa</taxon>
        <taxon>Mollusca</taxon>
        <taxon>Gastropoda</taxon>
        <taxon>Heterobranchia</taxon>
        <taxon>Euthyneura</taxon>
        <taxon>Panpulmonata</taxon>
        <taxon>Hygrophila</taxon>
        <taxon>Lymnaeoidea</taxon>
        <taxon>Lymnaeidae</taxon>
        <taxon>Lymnaea</taxon>
    </lineage>
</organism>
<dbReference type="GO" id="GO:0030496">
    <property type="term" value="C:midbody"/>
    <property type="evidence" value="ECO:0007669"/>
    <property type="project" value="TreeGrafter"/>
</dbReference>